<accession>A0A175WDY0</accession>
<name>A0A175WDY0_9PEZI</name>
<evidence type="ECO:0000313" key="4">
    <source>
        <dbReference type="Proteomes" id="UP000078237"/>
    </source>
</evidence>
<dbReference type="Proteomes" id="UP000078237">
    <property type="component" value="Unassembled WGS sequence"/>
</dbReference>
<keyword evidence="1" id="KW-0472">Membrane</keyword>
<evidence type="ECO:0000256" key="1">
    <source>
        <dbReference type="SAM" id="Phobius"/>
    </source>
</evidence>
<feature type="signal peptide" evidence="2">
    <location>
        <begin position="1"/>
        <end position="24"/>
    </location>
</feature>
<dbReference type="EMBL" id="LCTW02000029">
    <property type="protein sequence ID" value="KXX81709.1"/>
    <property type="molecule type" value="Genomic_DNA"/>
</dbReference>
<organism evidence="3 4">
    <name type="scientific">Madurella mycetomatis</name>
    <dbReference type="NCBI Taxonomy" id="100816"/>
    <lineage>
        <taxon>Eukaryota</taxon>
        <taxon>Fungi</taxon>
        <taxon>Dikarya</taxon>
        <taxon>Ascomycota</taxon>
        <taxon>Pezizomycotina</taxon>
        <taxon>Sordariomycetes</taxon>
        <taxon>Sordariomycetidae</taxon>
        <taxon>Sordariales</taxon>
        <taxon>Sordariales incertae sedis</taxon>
        <taxon>Madurella</taxon>
    </lineage>
</organism>
<feature type="chain" id="PRO_5008043933" evidence="2">
    <location>
        <begin position="25"/>
        <end position="216"/>
    </location>
</feature>
<sequence>MAAAAELVPVSGILLAALPRTTSAAGTAVETSSTLATTATATASVPPQILSVPSPAADIQRSAALSGPSVVNGSGSNGMTISGSALVGIVVGCAMVAIFVALAAGMWWGRHQREKHEKYEEYEHAERLASSRGVDAEHMSPGLGSVFSPMAQERPGSSFNQAEGMTASWKMPYGDLWLTLSVTGRMSKGESLPKLTPLPRDSHLSHLVSLSYQAAR</sequence>
<reference evidence="3 4" key="1">
    <citation type="journal article" date="2016" name="Genome Announc.">
        <title>Genome Sequence of Madurella mycetomatis mm55, Isolated from a Human Mycetoma Case in Sudan.</title>
        <authorList>
            <person name="Smit S."/>
            <person name="Derks M.F."/>
            <person name="Bervoets S."/>
            <person name="Fahal A."/>
            <person name="van Leeuwen W."/>
            <person name="van Belkum A."/>
            <person name="van de Sande W.W."/>
        </authorList>
    </citation>
    <scope>NUCLEOTIDE SEQUENCE [LARGE SCALE GENOMIC DNA]</scope>
    <source>
        <strain evidence="4">mm55</strain>
    </source>
</reference>
<dbReference type="OrthoDB" id="4590514at2759"/>
<keyword evidence="4" id="KW-1185">Reference proteome</keyword>
<dbReference type="VEuPathDB" id="FungiDB:MMYC01_201023"/>
<evidence type="ECO:0000256" key="2">
    <source>
        <dbReference type="SAM" id="SignalP"/>
    </source>
</evidence>
<gene>
    <name evidence="3" type="ORF">MMYC01_201023</name>
</gene>
<keyword evidence="2" id="KW-0732">Signal</keyword>
<dbReference type="AlphaFoldDB" id="A0A175WDY0"/>
<protein>
    <submittedName>
        <fullName evidence="3">Uncharacterized protein</fullName>
    </submittedName>
</protein>
<proteinExistence type="predicted"/>
<keyword evidence="1" id="KW-0812">Transmembrane</keyword>
<feature type="transmembrane region" description="Helical" evidence="1">
    <location>
        <begin position="85"/>
        <end position="108"/>
    </location>
</feature>
<comment type="caution">
    <text evidence="3">The sequence shown here is derived from an EMBL/GenBank/DDBJ whole genome shotgun (WGS) entry which is preliminary data.</text>
</comment>
<dbReference type="STRING" id="100816.A0A175WDY0"/>
<keyword evidence="1" id="KW-1133">Transmembrane helix</keyword>
<evidence type="ECO:0000313" key="3">
    <source>
        <dbReference type="EMBL" id="KXX81709.1"/>
    </source>
</evidence>